<dbReference type="PANTHER" id="PTHR48229:SF2">
    <property type="entry name" value="CAIB_BAIF FAMILY PROTEIN"/>
    <property type="match status" value="1"/>
</dbReference>
<name>A0A8H5BAH7_9AGAR</name>
<comment type="caution">
    <text evidence="2">The sequence shown here is derived from an EMBL/GenBank/DDBJ whole genome shotgun (WGS) entry which is preliminary data.</text>
</comment>
<gene>
    <name evidence="2" type="ORF">D9619_010978</name>
</gene>
<evidence type="ECO:0000313" key="3">
    <source>
        <dbReference type="Proteomes" id="UP000567179"/>
    </source>
</evidence>
<evidence type="ECO:0000256" key="1">
    <source>
        <dbReference type="ARBA" id="ARBA00008383"/>
    </source>
</evidence>
<dbReference type="Pfam" id="PF02515">
    <property type="entry name" value="CoA_transf_3"/>
    <property type="match status" value="1"/>
</dbReference>
<dbReference type="Gene3D" id="3.40.50.10540">
    <property type="entry name" value="Crotonobetainyl-coa:carnitine coa-transferase, domain 1"/>
    <property type="match status" value="1"/>
</dbReference>
<dbReference type="SUPFAM" id="SSF89796">
    <property type="entry name" value="CoA-transferase family III (CaiB/BaiF)"/>
    <property type="match status" value="2"/>
</dbReference>
<comment type="similarity">
    <text evidence="1">Belongs to the CoA-transferase III family.</text>
</comment>
<reference evidence="2 3" key="1">
    <citation type="journal article" date="2020" name="ISME J.">
        <title>Uncovering the hidden diversity of litter-decomposition mechanisms in mushroom-forming fungi.</title>
        <authorList>
            <person name="Floudas D."/>
            <person name="Bentzer J."/>
            <person name="Ahren D."/>
            <person name="Johansson T."/>
            <person name="Persson P."/>
            <person name="Tunlid A."/>
        </authorList>
    </citation>
    <scope>NUCLEOTIDE SEQUENCE [LARGE SCALE GENOMIC DNA]</scope>
    <source>
        <strain evidence="2 3">CBS 101986</strain>
    </source>
</reference>
<dbReference type="AlphaFoldDB" id="A0A8H5BAH7"/>
<dbReference type="InterPro" id="IPR023606">
    <property type="entry name" value="CoA-Trfase_III_dom_1_sf"/>
</dbReference>
<dbReference type="GO" id="GO:0003824">
    <property type="term" value="F:catalytic activity"/>
    <property type="evidence" value="ECO:0007669"/>
    <property type="project" value="InterPro"/>
</dbReference>
<dbReference type="EMBL" id="JAACJJ010000030">
    <property type="protein sequence ID" value="KAF5318622.1"/>
    <property type="molecule type" value="Genomic_DNA"/>
</dbReference>
<dbReference type="OrthoDB" id="2308815at2759"/>
<accession>A0A8H5BAH7</accession>
<proteinExistence type="inferred from homology"/>
<keyword evidence="3" id="KW-1185">Reference proteome</keyword>
<dbReference type="PANTHER" id="PTHR48229">
    <property type="entry name" value="CAIB/BAIF FAMILY ENZYME (AFU_ORTHOLOGUE AFUA_1G05360)-RELATED"/>
    <property type="match status" value="1"/>
</dbReference>
<protein>
    <submittedName>
        <fullName evidence="2">Uncharacterized protein</fullName>
    </submittedName>
</protein>
<dbReference type="Proteomes" id="UP000567179">
    <property type="component" value="Unassembled WGS sequence"/>
</dbReference>
<evidence type="ECO:0000313" key="2">
    <source>
        <dbReference type="EMBL" id="KAF5318622.1"/>
    </source>
</evidence>
<dbReference type="InterPro" id="IPR052985">
    <property type="entry name" value="CoA-trans_III_biosynth/detox"/>
</dbReference>
<sequence length="579" mass="64736">MDDYSVPLEARKVLLDGIINNPLHSSCPAELKEAAESIEYVGHDKPTIPVNWRFAESISAIKGFYGSMLNVLMKKKYDIDYQKIVIDTDHAQLFIMSIQMPVIDPFGSKTSDWNDPIFQKYFPDGDKYHAMYGRNIDRAATNIYRTKDGRFYHVHGMVCATSFIYPTEKTPASLNAAPVQSALGIDPTLDVSTFEEACEIYQNKVLRYTAAELDHLMNDEYRQAGTTCWTVDEFKASDHGKANAHVGLFELHHVPNPKQAPGWWTPVDGLTGPARPLFGLKVLDLTRIIAAPTITRGLAELGASVLRIASPSVPDFTVLLPDLGWGKWNAHLDLTKPEDRDRLRALILESDVVVDGYRPGVMKKWGFGKEDILNLVRERERGIIYVHENCYGWNGPWTGHSGWQQISDANTGVSIEFARAMGNDEAVTPVLPNSDFCTGAVGATGVLQALIEQSEKGGSYVLDVALNYYSQWLVNSVSTYPKTVWDELWNTYNRPTLRHTDNMPITLALFAKLLKTTRIMDPRFFEIRENGALGVPFKMIKPILQFPQGLVTPGFNVGARANGTDQPVWPNNLLTEVIV</sequence>
<organism evidence="2 3">
    <name type="scientific">Psilocybe cf. subviscida</name>
    <dbReference type="NCBI Taxonomy" id="2480587"/>
    <lineage>
        <taxon>Eukaryota</taxon>
        <taxon>Fungi</taxon>
        <taxon>Dikarya</taxon>
        <taxon>Basidiomycota</taxon>
        <taxon>Agaricomycotina</taxon>
        <taxon>Agaricomycetes</taxon>
        <taxon>Agaricomycetidae</taxon>
        <taxon>Agaricales</taxon>
        <taxon>Agaricineae</taxon>
        <taxon>Strophariaceae</taxon>
        <taxon>Psilocybe</taxon>
    </lineage>
</organism>
<dbReference type="InterPro" id="IPR003673">
    <property type="entry name" value="CoA-Trfase_fam_III"/>
</dbReference>